<organism evidence="6 7">
    <name type="scientific">Granulicella cerasi</name>
    <dbReference type="NCBI Taxonomy" id="741063"/>
    <lineage>
        <taxon>Bacteria</taxon>
        <taxon>Pseudomonadati</taxon>
        <taxon>Acidobacteriota</taxon>
        <taxon>Terriglobia</taxon>
        <taxon>Terriglobales</taxon>
        <taxon>Acidobacteriaceae</taxon>
        <taxon>Granulicella</taxon>
    </lineage>
</organism>
<feature type="domain" description="HTH luxR-type" evidence="4">
    <location>
        <begin position="140"/>
        <end position="205"/>
    </location>
</feature>
<accession>A0ABW1Z7V4</accession>
<evidence type="ECO:0000256" key="1">
    <source>
        <dbReference type="ARBA" id="ARBA00022553"/>
    </source>
</evidence>
<evidence type="ECO:0000313" key="6">
    <source>
        <dbReference type="EMBL" id="MFC6645436.1"/>
    </source>
</evidence>
<name>A0ABW1Z7V4_9BACT</name>
<dbReference type="InterPro" id="IPR001789">
    <property type="entry name" value="Sig_transdc_resp-reg_receiver"/>
</dbReference>
<protein>
    <submittedName>
        <fullName evidence="6">Response regulator</fullName>
    </submittedName>
</protein>
<dbReference type="EMBL" id="JBHSWI010000001">
    <property type="protein sequence ID" value="MFC6645436.1"/>
    <property type="molecule type" value="Genomic_DNA"/>
</dbReference>
<dbReference type="PROSITE" id="PS50043">
    <property type="entry name" value="HTH_LUXR_2"/>
    <property type="match status" value="1"/>
</dbReference>
<proteinExistence type="predicted"/>
<dbReference type="RefSeq" id="WP_263371805.1">
    <property type="nucleotide sequence ID" value="NZ_JAGSYD010000003.1"/>
</dbReference>
<dbReference type="PANTHER" id="PTHR43214">
    <property type="entry name" value="TWO-COMPONENT RESPONSE REGULATOR"/>
    <property type="match status" value="1"/>
</dbReference>
<dbReference type="SUPFAM" id="SSF52172">
    <property type="entry name" value="CheY-like"/>
    <property type="match status" value="1"/>
</dbReference>
<dbReference type="SMART" id="SM00448">
    <property type="entry name" value="REC"/>
    <property type="match status" value="1"/>
</dbReference>
<feature type="modified residue" description="4-aspartylphosphate" evidence="3">
    <location>
        <position position="59"/>
    </location>
</feature>
<keyword evidence="1 3" id="KW-0597">Phosphoprotein</keyword>
<dbReference type="InterPro" id="IPR000792">
    <property type="entry name" value="Tscrpt_reg_LuxR_C"/>
</dbReference>
<dbReference type="PROSITE" id="PS50110">
    <property type="entry name" value="RESPONSE_REGULATORY"/>
    <property type="match status" value="1"/>
</dbReference>
<dbReference type="CDD" id="cd06170">
    <property type="entry name" value="LuxR_C_like"/>
    <property type="match status" value="1"/>
</dbReference>
<feature type="domain" description="Response regulatory" evidence="5">
    <location>
        <begin position="8"/>
        <end position="124"/>
    </location>
</feature>
<dbReference type="Pfam" id="PF00196">
    <property type="entry name" value="GerE"/>
    <property type="match status" value="1"/>
</dbReference>
<dbReference type="InterPro" id="IPR039420">
    <property type="entry name" value="WalR-like"/>
</dbReference>
<dbReference type="PROSITE" id="PS00622">
    <property type="entry name" value="HTH_LUXR_1"/>
    <property type="match status" value="1"/>
</dbReference>
<dbReference type="SUPFAM" id="SSF46894">
    <property type="entry name" value="C-terminal effector domain of the bipartite response regulators"/>
    <property type="match status" value="1"/>
</dbReference>
<dbReference type="Gene3D" id="3.40.50.2300">
    <property type="match status" value="1"/>
</dbReference>
<evidence type="ECO:0000259" key="4">
    <source>
        <dbReference type="PROSITE" id="PS50043"/>
    </source>
</evidence>
<dbReference type="PRINTS" id="PR00038">
    <property type="entry name" value="HTHLUXR"/>
</dbReference>
<evidence type="ECO:0000259" key="5">
    <source>
        <dbReference type="PROSITE" id="PS50110"/>
    </source>
</evidence>
<dbReference type="InterPro" id="IPR011006">
    <property type="entry name" value="CheY-like_superfamily"/>
</dbReference>
<evidence type="ECO:0000256" key="3">
    <source>
        <dbReference type="PROSITE-ProRule" id="PRU00169"/>
    </source>
</evidence>
<keyword evidence="7" id="KW-1185">Reference proteome</keyword>
<keyword evidence="2" id="KW-0238">DNA-binding</keyword>
<sequence length="209" mass="22932">MLPPQPITVMVVDDHPIMRSGLTSEINSQKDMRVVAEAADGIDFLEKYRIHQPDLVLLDLRMPRMNGLEALKELRQEFPKAKVVVLTTFAGDVHVQRAFQSGASGYILKNLLQTELFDTVRSVAAGQRRILPEVAAQIATHAGSEHLTARELTVLQAVAKGCSNKIIGADLGISEHTIKNHVQSILEKLGASDRTHAVTIGLQRGFIDL</sequence>
<dbReference type="PANTHER" id="PTHR43214:SF43">
    <property type="entry name" value="TWO-COMPONENT RESPONSE REGULATOR"/>
    <property type="match status" value="1"/>
</dbReference>
<dbReference type="SMART" id="SM00421">
    <property type="entry name" value="HTH_LUXR"/>
    <property type="match status" value="1"/>
</dbReference>
<evidence type="ECO:0000256" key="2">
    <source>
        <dbReference type="ARBA" id="ARBA00023125"/>
    </source>
</evidence>
<gene>
    <name evidence="6" type="ORF">ACFQBQ_07525</name>
</gene>
<evidence type="ECO:0000313" key="7">
    <source>
        <dbReference type="Proteomes" id="UP001596391"/>
    </source>
</evidence>
<dbReference type="InterPro" id="IPR058245">
    <property type="entry name" value="NreC/VraR/RcsB-like_REC"/>
</dbReference>
<dbReference type="Proteomes" id="UP001596391">
    <property type="component" value="Unassembled WGS sequence"/>
</dbReference>
<reference evidence="7" key="1">
    <citation type="journal article" date="2019" name="Int. J. Syst. Evol. Microbiol.">
        <title>The Global Catalogue of Microorganisms (GCM) 10K type strain sequencing project: providing services to taxonomists for standard genome sequencing and annotation.</title>
        <authorList>
            <consortium name="The Broad Institute Genomics Platform"/>
            <consortium name="The Broad Institute Genome Sequencing Center for Infectious Disease"/>
            <person name="Wu L."/>
            <person name="Ma J."/>
        </authorList>
    </citation>
    <scope>NUCLEOTIDE SEQUENCE [LARGE SCALE GENOMIC DNA]</scope>
    <source>
        <strain evidence="7">CGMCC 1.16026</strain>
    </source>
</reference>
<comment type="caution">
    <text evidence="6">The sequence shown here is derived from an EMBL/GenBank/DDBJ whole genome shotgun (WGS) entry which is preliminary data.</text>
</comment>
<dbReference type="CDD" id="cd17535">
    <property type="entry name" value="REC_NarL-like"/>
    <property type="match status" value="1"/>
</dbReference>
<dbReference type="Pfam" id="PF00072">
    <property type="entry name" value="Response_reg"/>
    <property type="match status" value="1"/>
</dbReference>
<dbReference type="InterPro" id="IPR016032">
    <property type="entry name" value="Sig_transdc_resp-reg_C-effctor"/>
</dbReference>